<keyword evidence="1" id="KW-0472">Membrane</keyword>
<proteinExistence type="predicted"/>
<keyword evidence="3" id="KW-1185">Reference proteome</keyword>
<keyword evidence="1" id="KW-1133">Transmembrane helix</keyword>
<accession>A0AAV6ZKM3</accession>
<gene>
    <name evidence="2" type="ORF">GDO81_027213</name>
</gene>
<organism evidence="2 3">
    <name type="scientific">Engystomops pustulosus</name>
    <name type="common">Tungara frog</name>
    <name type="synonym">Physalaemus pustulosus</name>
    <dbReference type="NCBI Taxonomy" id="76066"/>
    <lineage>
        <taxon>Eukaryota</taxon>
        <taxon>Metazoa</taxon>
        <taxon>Chordata</taxon>
        <taxon>Craniata</taxon>
        <taxon>Vertebrata</taxon>
        <taxon>Euteleostomi</taxon>
        <taxon>Amphibia</taxon>
        <taxon>Batrachia</taxon>
        <taxon>Anura</taxon>
        <taxon>Neobatrachia</taxon>
        <taxon>Hyloidea</taxon>
        <taxon>Leptodactylidae</taxon>
        <taxon>Leiuperinae</taxon>
        <taxon>Engystomops</taxon>
    </lineage>
</organism>
<dbReference type="Proteomes" id="UP000824782">
    <property type="component" value="Unassembled WGS sequence"/>
</dbReference>
<reference evidence="2" key="1">
    <citation type="thesis" date="2020" institute="ProQuest LLC" country="789 East Eisenhower Parkway, Ann Arbor, MI, USA">
        <title>Comparative Genomics and Chromosome Evolution.</title>
        <authorList>
            <person name="Mudd A.B."/>
        </authorList>
    </citation>
    <scope>NUCLEOTIDE SEQUENCE</scope>
    <source>
        <strain evidence="2">237g6f4</strain>
        <tissue evidence="2">Blood</tissue>
    </source>
</reference>
<comment type="caution">
    <text evidence="2">The sequence shown here is derived from an EMBL/GenBank/DDBJ whole genome shotgun (WGS) entry which is preliminary data.</text>
</comment>
<dbReference type="EMBL" id="WNYA01000580">
    <property type="protein sequence ID" value="KAG8547895.1"/>
    <property type="molecule type" value="Genomic_DNA"/>
</dbReference>
<keyword evidence="1" id="KW-0812">Transmembrane</keyword>
<sequence>MWSVLTDEIHVIPSLPYSVIFLIFFLLFIFSFYYFCKSRMIYRFVRSDVPPIGSDPHTPGRHITKHRSQTILCLSFCCSSVQSKFSSSG</sequence>
<evidence type="ECO:0000313" key="3">
    <source>
        <dbReference type="Proteomes" id="UP000824782"/>
    </source>
</evidence>
<feature type="transmembrane region" description="Helical" evidence="1">
    <location>
        <begin position="15"/>
        <end position="36"/>
    </location>
</feature>
<evidence type="ECO:0000256" key="1">
    <source>
        <dbReference type="SAM" id="Phobius"/>
    </source>
</evidence>
<dbReference type="AlphaFoldDB" id="A0AAV6ZKM3"/>
<protein>
    <submittedName>
        <fullName evidence="2">Uncharacterized protein</fullName>
    </submittedName>
</protein>
<name>A0AAV6ZKM3_ENGPU</name>
<evidence type="ECO:0000313" key="2">
    <source>
        <dbReference type="EMBL" id="KAG8547895.1"/>
    </source>
</evidence>